<keyword evidence="11" id="KW-1185">Reference proteome</keyword>
<evidence type="ECO:0000256" key="2">
    <source>
        <dbReference type="ARBA" id="ARBA00004746"/>
    </source>
</evidence>
<keyword evidence="5 8" id="KW-0808">Transferase</keyword>
<dbReference type="GO" id="GO:0102130">
    <property type="term" value="F:malonyl-CoA methyltransferase activity"/>
    <property type="evidence" value="ECO:0007669"/>
    <property type="project" value="UniProtKB-EC"/>
</dbReference>
<evidence type="ECO:0000256" key="5">
    <source>
        <dbReference type="ARBA" id="ARBA00022679"/>
    </source>
</evidence>
<dbReference type="InterPro" id="IPR050602">
    <property type="entry name" value="Malonyl-ACP_OMT"/>
</dbReference>
<evidence type="ECO:0000256" key="8">
    <source>
        <dbReference type="HAMAP-Rule" id="MF_00835"/>
    </source>
</evidence>
<evidence type="ECO:0000259" key="9">
    <source>
        <dbReference type="Pfam" id="PF08241"/>
    </source>
</evidence>
<dbReference type="Pfam" id="PF08241">
    <property type="entry name" value="Methyltransf_11"/>
    <property type="match status" value="1"/>
</dbReference>
<dbReference type="EMBL" id="SRSD01000001">
    <property type="protein sequence ID" value="KAA0895285.1"/>
    <property type="molecule type" value="Genomic_DNA"/>
</dbReference>
<dbReference type="GO" id="GO:0010340">
    <property type="term" value="F:carboxyl-O-methyltransferase activity"/>
    <property type="evidence" value="ECO:0007669"/>
    <property type="project" value="UniProtKB-UniRule"/>
</dbReference>
<dbReference type="InterPro" id="IPR013216">
    <property type="entry name" value="Methyltransf_11"/>
</dbReference>
<keyword evidence="7 8" id="KW-0093">Biotin biosynthesis</keyword>
<dbReference type="GO" id="GO:0009102">
    <property type="term" value="P:biotin biosynthetic process"/>
    <property type="evidence" value="ECO:0007669"/>
    <property type="project" value="UniProtKB-UniRule"/>
</dbReference>
<gene>
    <name evidence="8" type="primary">bioC</name>
    <name evidence="10" type="ORF">ET418_01845</name>
</gene>
<feature type="domain" description="Methyltransferase type 11" evidence="9">
    <location>
        <begin position="61"/>
        <end position="154"/>
    </location>
</feature>
<evidence type="ECO:0000313" key="10">
    <source>
        <dbReference type="EMBL" id="KAA0895285.1"/>
    </source>
</evidence>
<dbReference type="OrthoDB" id="9786194at2"/>
<dbReference type="PANTHER" id="PTHR13090:SF1">
    <property type="entry name" value="ARGININE-HYDROXYLASE NDUFAF5, MITOCHONDRIAL"/>
    <property type="match status" value="1"/>
</dbReference>
<dbReference type="Proteomes" id="UP000324298">
    <property type="component" value="Unassembled WGS sequence"/>
</dbReference>
<protein>
    <recommendedName>
        <fullName evidence="3 8">Malonyl-[acyl-carrier protein] O-methyltransferase</fullName>
        <shortName evidence="8">Malonyl-ACP O-methyltransferase</shortName>
        <ecNumber evidence="3 8">2.1.1.197</ecNumber>
    </recommendedName>
    <alternativeName>
        <fullName evidence="8">Biotin synthesis protein BioC</fullName>
    </alternativeName>
</protein>
<evidence type="ECO:0000313" key="11">
    <source>
        <dbReference type="Proteomes" id="UP000324298"/>
    </source>
</evidence>
<proteinExistence type="inferred from homology"/>
<evidence type="ECO:0000256" key="4">
    <source>
        <dbReference type="ARBA" id="ARBA00022603"/>
    </source>
</evidence>
<sequence length="283" mass="31243">MPVLLISAGRCRAVFDRRKVGRSFHRHADAYDRFASVQQRVVRRLMELLEAHIKEEPRTALDIGCGTGALVGALKRRYPDAMCCGLDLAFNMLVHAGAKGGKECLLVNGDAEHLPFREDSFDLVVSASTLQWLDSLDGCLEECRRVVKRDGVIALAFFGGTTLWELQECYREALSRRTSGDDPRMGRLHRFMGIEAVRQAAERLGAGEALVTSEIEMEYHPDVPGLLSSIKGIGAGTASRGGTGGLGWRGILNDMSEAYRRRFLVDGQIPATYEVMYLILKPA</sequence>
<comment type="similarity">
    <text evidence="8">Belongs to the methyltransferase superfamily.</text>
</comment>
<dbReference type="PANTHER" id="PTHR13090">
    <property type="entry name" value="ARGININE-HYDROXYLASE NDUFAF5, MITOCHONDRIAL"/>
    <property type="match status" value="1"/>
</dbReference>
<evidence type="ECO:0000256" key="7">
    <source>
        <dbReference type="ARBA" id="ARBA00022756"/>
    </source>
</evidence>
<dbReference type="AlphaFoldDB" id="A0A5A9XRW7"/>
<dbReference type="Gene3D" id="3.40.50.150">
    <property type="entry name" value="Vaccinia Virus protein VP39"/>
    <property type="match status" value="1"/>
</dbReference>
<name>A0A5A9XRW7_9BACT</name>
<dbReference type="UniPathway" id="UPA00078"/>
<keyword evidence="6 8" id="KW-0949">S-adenosyl-L-methionine</keyword>
<comment type="catalytic activity">
    <reaction evidence="1 8">
        <text>malonyl-[ACP] + S-adenosyl-L-methionine = malonyl-[ACP] methyl ester + S-adenosyl-L-homocysteine</text>
        <dbReference type="Rhea" id="RHEA:17105"/>
        <dbReference type="Rhea" id="RHEA-COMP:9623"/>
        <dbReference type="Rhea" id="RHEA-COMP:9954"/>
        <dbReference type="ChEBI" id="CHEBI:57856"/>
        <dbReference type="ChEBI" id="CHEBI:59789"/>
        <dbReference type="ChEBI" id="CHEBI:78449"/>
        <dbReference type="ChEBI" id="CHEBI:78845"/>
        <dbReference type="EC" id="2.1.1.197"/>
    </reaction>
</comment>
<organism evidence="10 11">
    <name type="scientific">Oryzomonas rubra</name>
    <dbReference type="NCBI Taxonomy" id="2509454"/>
    <lineage>
        <taxon>Bacteria</taxon>
        <taxon>Pseudomonadati</taxon>
        <taxon>Thermodesulfobacteriota</taxon>
        <taxon>Desulfuromonadia</taxon>
        <taxon>Geobacterales</taxon>
        <taxon>Geobacteraceae</taxon>
        <taxon>Oryzomonas</taxon>
    </lineage>
</organism>
<accession>A0A5A9XRW7</accession>
<keyword evidence="4 8" id="KW-0489">Methyltransferase</keyword>
<dbReference type="InterPro" id="IPR029063">
    <property type="entry name" value="SAM-dependent_MTases_sf"/>
</dbReference>
<dbReference type="EC" id="2.1.1.197" evidence="3 8"/>
<reference evidence="10 11" key="1">
    <citation type="submission" date="2019-04" db="EMBL/GenBank/DDBJ databases">
        <title>Geobacter ruber sp. nov., ferric-reducing bacteria isolated from paddy soil.</title>
        <authorList>
            <person name="Xu Z."/>
            <person name="Masuda Y."/>
            <person name="Itoh H."/>
            <person name="Senoo K."/>
        </authorList>
    </citation>
    <scope>NUCLEOTIDE SEQUENCE [LARGE SCALE GENOMIC DNA]</scope>
    <source>
        <strain evidence="10 11">Red88</strain>
    </source>
</reference>
<dbReference type="GO" id="GO:0008757">
    <property type="term" value="F:S-adenosylmethionine-dependent methyltransferase activity"/>
    <property type="evidence" value="ECO:0007669"/>
    <property type="project" value="InterPro"/>
</dbReference>
<comment type="function">
    <text evidence="8">Converts the free carboxyl group of a malonyl-thioester to its methyl ester by transfer of a methyl group from S-adenosyl-L-methionine (SAM). It allows to synthesize pimeloyl-ACP via the fatty acid synthetic pathway.</text>
</comment>
<dbReference type="InterPro" id="IPR011814">
    <property type="entry name" value="BioC"/>
</dbReference>
<dbReference type="GO" id="GO:0032259">
    <property type="term" value="P:methylation"/>
    <property type="evidence" value="ECO:0007669"/>
    <property type="project" value="UniProtKB-KW"/>
</dbReference>
<evidence type="ECO:0000256" key="3">
    <source>
        <dbReference type="ARBA" id="ARBA00012327"/>
    </source>
</evidence>
<dbReference type="CDD" id="cd02440">
    <property type="entry name" value="AdoMet_MTases"/>
    <property type="match status" value="1"/>
</dbReference>
<comment type="pathway">
    <text evidence="2 8">Cofactor biosynthesis; biotin biosynthesis.</text>
</comment>
<comment type="caution">
    <text evidence="10">The sequence shown here is derived from an EMBL/GenBank/DDBJ whole genome shotgun (WGS) entry which is preliminary data.</text>
</comment>
<dbReference type="SUPFAM" id="SSF53335">
    <property type="entry name" value="S-adenosyl-L-methionine-dependent methyltransferases"/>
    <property type="match status" value="1"/>
</dbReference>
<evidence type="ECO:0000256" key="6">
    <source>
        <dbReference type="ARBA" id="ARBA00022691"/>
    </source>
</evidence>
<evidence type="ECO:0000256" key="1">
    <source>
        <dbReference type="ARBA" id="ARBA00000852"/>
    </source>
</evidence>
<dbReference type="HAMAP" id="MF_00835">
    <property type="entry name" value="BioC"/>
    <property type="match status" value="1"/>
</dbReference>